<dbReference type="EMBL" id="MCFA01000083">
    <property type="protein sequence ID" value="ORY09632.1"/>
    <property type="molecule type" value="Genomic_DNA"/>
</dbReference>
<feature type="domain" description="RSE1/DDB1/CPSF1 C-terminal" evidence="5">
    <location>
        <begin position="767"/>
        <end position="1086"/>
    </location>
</feature>
<dbReference type="Proteomes" id="UP000193144">
    <property type="component" value="Unassembled WGS sequence"/>
</dbReference>
<comment type="similarity">
    <text evidence="2">Belongs to the DDB1 family.</text>
</comment>
<comment type="subcellular location">
    <subcellularLocation>
        <location evidence="1">Nucleus</location>
    </subcellularLocation>
</comment>
<evidence type="ECO:0000259" key="5">
    <source>
        <dbReference type="Pfam" id="PF03178"/>
    </source>
</evidence>
<dbReference type="STRING" id="1231657.A0A1Y1ZH93"/>
<dbReference type="FunFam" id="2.130.10.10:FF:000629">
    <property type="entry name" value="UV-damaged DNA binding protein"/>
    <property type="match status" value="1"/>
</dbReference>
<dbReference type="InterPro" id="IPR004871">
    <property type="entry name" value="RSE1/DDB1/CPSF1_C"/>
</dbReference>
<name>A0A1Y1ZH93_9PLEO</name>
<dbReference type="FunFam" id="2.130.10.10:FF:000592">
    <property type="entry name" value="UV-damaged DNA binding protein"/>
    <property type="match status" value="1"/>
</dbReference>
<dbReference type="InterPro" id="IPR011047">
    <property type="entry name" value="Quinoprotein_ADH-like_sf"/>
</dbReference>
<dbReference type="Gene3D" id="2.130.10.10">
    <property type="entry name" value="YVTN repeat-like/Quinoprotein amine dehydrogenase"/>
    <property type="match status" value="3"/>
</dbReference>
<dbReference type="GO" id="GO:0003676">
    <property type="term" value="F:nucleic acid binding"/>
    <property type="evidence" value="ECO:0007669"/>
    <property type="project" value="InterPro"/>
</dbReference>
<dbReference type="Pfam" id="PF03178">
    <property type="entry name" value="CPSF_A"/>
    <property type="match status" value="1"/>
</dbReference>
<dbReference type="Pfam" id="PF23726">
    <property type="entry name" value="Beta-prop_RSE1_2nd"/>
    <property type="match status" value="1"/>
</dbReference>
<proteinExistence type="inferred from homology"/>
<evidence type="ECO:0000259" key="7">
    <source>
        <dbReference type="Pfam" id="PF23726"/>
    </source>
</evidence>
<dbReference type="OrthoDB" id="433457at2759"/>
<gene>
    <name evidence="8" type="ORF">BCR34DRAFT_602638</name>
</gene>
<evidence type="ECO:0000256" key="2">
    <source>
        <dbReference type="ARBA" id="ARBA00007453"/>
    </source>
</evidence>
<dbReference type="InterPro" id="IPR015943">
    <property type="entry name" value="WD40/YVTN_repeat-like_dom_sf"/>
</dbReference>
<feature type="domain" description="RSE1/DDB1/CPSF1 first beta-propeller" evidence="6">
    <location>
        <begin position="12"/>
        <end position="356"/>
    </location>
</feature>
<evidence type="ECO:0000256" key="1">
    <source>
        <dbReference type="ARBA" id="ARBA00004123"/>
    </source>
</evidence>
<keyword evidence="9" id="KW-1185">Reference proteome</keyword>
<dbReference type="Gene3D" id="1.10.150.910">
    <property type="match status" value="1"/>
</dbReference>
<dbReference type="InterPro" id="IPR058543">
    <property type="entry name" value="Beta-prop_RSE1/DDB1/CPSF1_2nd"/>
</dbReference>
<evidence type="ECO:0000256" key="3">
    <source>
        <dbReference type="ARBA" id="ARBA00014577"/>
    </source>
</evidence>
<accession>A0A1Y1ZH93</accession>
<dbReference type="InterPro" id="IPR050358">
    <property type="entry name" value="RSE1/DDB1/CFT1"/>
</dbReference>
<dbReference type="PANTHER" id="PTHR10644">
    <property type="entry name" value="DNA REPAIR/RNA PROCESSING CPSF FAMILY"/>
    <property type="match status" value="1"/>
</dbReference>
<dbReference type="AlphaFoldDB" id="A0A1Y1ZH93"/>
<dbReference type="InterPro" id="IPR018846">
    <property type="entry name" value="Beta-prop_RSE1/DDB1/CPSF1_1st"/>
</dbReference>
<evidence type="ECO:0000313" key="9">
    <source>
        <dbReference type="Proteomes" id="UP000193144"/>
    </source>
</evidence>
<comment type="caution">
    <text evidence="8">The sequence shown here is derived from an EMBL/GenBank/DDBJ whole genome shotgun (WGS) entry which is preliminary data.</text>
</comment>
<keyword evidence="4" id="KW-0539">Nucleus</keyword>
<dbReference type="GO" id="GO:0005634">
    <property type="term" value="C:nucleus"/>
    <property type="evidence" value="ECO:0007669"/>
    <property type="project" value="UniProtKB-SubCell"/>
</dbReference>
<evidence type="ECO:0000259" key="6">
    <source>
        <dbReference type="Pfam" id="PF10433"/>
    </source>
</evidence>
<feature type="domain" description="RSE1/DDB1/CPSF1 second beta-propeller" evidence="7">
    <location>
        <begin position="411"/>
        <end position="718"/>
    </location>
</feature>
<evidence type="ECO:0000313" key="8">
    <source>
        <dbReference type="EMBL" id="ORY09632.1"/>
    </source>
</evidence>
<dbReference type="SUPFAM" id="SSF50998">
    <property type="entry name" value="Quinoprotein alcohol dehydrogenase-like"/>
    <property type="match status" value="1"/>
</dbReference>
<organism evidence="8 9">
    <name type="scientific">Clohesyomyces aquaticus</name>
    <dbReference type="NCBI Taxonomy" id="1231657"/>
    <lineage>
        <taxon>Eukaryota</taxon>
        <taxon>Fungi</taxon>
        <taxon>Dikarya</taxon>
        <taxon>Ascomycota</taxon>
        <taxon>Pezizomycotina</taxon>
        <taxon>Dothideomycetes</taxon>
        <taxon>Pleosporomycetidae</taxon>
        <taxon>Pleosporales</taxon>
        <taxon>Lindgomycetaceae</taxon>
        <taxon>Clohesyomyces</taxon>
    </lineage>
</organism>
<reference evidence="8 9" key="1">
    <citation type="submission" date="2016-07" db="EMBL/GenBank/DDBJ databases">
        <title>Pervasive Adenine N6-methylation of Active Genes in Fungi.</title>
        <authorList>
            <consortium name="DOE Joint Genome Institute"/>
            <person name="Mondo S.J."/>
            <person name="Dannebaum R.O."/>
            <person name="Kuo R.C."/>
            <person name="Labutti K."/>
            <person name="Haridas S."/>
            <person name="Kuo A."/>
            <person name="Salamov A."/>
            <person name="Ahrendt S.R."/>
            <person name="Lipzen A."/>
            <person name="Sullivan W."/>
            <person name="Andreopoulos W.B."/>
            <person name="Clum A."/>
            <person name="Lindquist E."/>
            <person name="Daum C."/>
            <person name="Ramamoorthy G.K."/>
            <person name="Gryganskyi A."/>
            <person name="Culley D."/>
            <person name="Magnuson J.K."/>
            <person name="James T.Y."/>
            <person name="O'Malley M.A."/>
            <person name="Stajich J.E."/>
            <person name="Spatafora J.W."/>
            <person name="Visel A."/>
            <person name="Grigoriev I.V."/>
        </authorList>
    </citation>
    <scope>NUCLEOTIDE SEQUENCE [LARGE SCALE GENOMIC DNA]</scope>
    <source>
        <strain evidence="8 9">CBS 115471</strain>
    </source>
</reference>
<sequence>MAYIAPIHRPSSVRHAIKLNFLAPDEDCLVVAKANRLEFYTHGPDGLALQQSKAIYGKVTMLQKLRPAVSPTDHLFIGTDRFMYFTLSWNAEKKQLQTEKTFESVTDNAAREAQTGERCHIDPSGRFMTLEVYEGIITVIPLVPRGKKRKQEPDFAHLGEPQPIRVPEMFVRSSAFLRPRSQDDKPSLALLYEDTHSQLRLKLRELSFSGGDSIDLDEGDHYRGELEVGATHLIPIEEPTYGLVILGETSIGYYDDNTGDLTVEPLEDATIFVAWERVDAQRFAFADDYGRLYLFMLVLDDDGRVQSWKLHVIGQTSRASVLVYLDAGYIFVGSHQGDSQVIRITERSMEVVQTFSNIAPILDFTIMDMGNRSGEGQTNEYSSGQARIVTGSGAYQDGSLRSVRSGVGLEDLGVLGEMEHISNIFSLRSASSTDFEDTLLVTFVNESRVFRFDPQGEVEEVEEFAGLSLSETTLAASNLSQGRVVQATSTRVQITDLDGGMVVAEWTPSGGQTITAASANDSCVVVSLGGVTIVALSIDGGLNLLKEKTFGVDSQVACIALAPSSDSFCFLGFWQNSRLDVCSLSTLEAITSVQISEDSVPRSILLTQIFPDQPPTLFVAMADGNVVTYFMDPSTQQLLGKKSIVLGTQQANFRALPRGGGIYNVFATCEHPSLIYGSEGRLVYSAVTAENATTVCSFDSEAYPGSVAIATSEDLRIALVDPERTTHVQTLKVDETVRRITYSPSLKAFGLGTIKRILKAGEEILISAFKLVDEIMFKELDTYQLNEAELIECVMRCELNDGSGDLAERFVVGTAYLDDQAAVAERGRILVLEATEDRMLKLVCELGVKGGCRCLAICEGKIVAALIKTVIIYDFEYKTASKPELIKAASYRCSTAPIDVTVNGPVISIADLMKSVVVLQYKRGDAGLSDTMVEIARHYQTSWATAVAEVDEDTYLESDAEGNLLVLYRDPNGATADDKKRLNVSSEMLLGEMVNRIRRIDVATAPDAVIVPRAFMATVEGSIYLFGLIAPSYQNLLMTLQSNLADLVRSPGDIPFSKFRAYKTQVREADEPSRFVDGDLIERFLDESDEVQRKAVEGLGVDVESVRGIVEGLRRLH</sequence>
<evidence type="ECO:0000256" key="4">
    <source>
        <dbReference type="ARBA" id="ARBA00023242"/>
    </source>
</evidence>
<protein>
    <recommendedName>
        <fullName evidence="3">DNA damage-binding protein 1</fullName>
    </recommendedName>
</protein>
<dbReference type="Pfam" id="PF10433">
    <property type="entry name" value="Beta-prop_RSE1_1st"/>
    <property type="match status" value="1"/>
</dbReference>